<reference evidence="3 4" key="1">
    <citation type="submission" date="2014-04" db="EMBL/GenBank/DDBJ databases">
        <authorList>
            <consortium name="DOE Joint Genome Institute"/>
            <person name="Kuo A."/>
            <person name="Ruytinx J."/>
            <person name="Rineau F."/>
            <person name="Colpaert J."/>
            <person name="Kohler A."/>
            <person name="Nagy L.G."/>
            <person name="Floudas D."/>
            <person name="Copeland A."/>
            <person name="Barry K.W."/>
            <person name="Cichocki N."/>
            <person name="Veneault-Fourrey C."/>
            <person name="LaButti K."/>
            <person name="Lindquist E.A."/>
            <person name="Lipzen A."/>
            <person name="Lundell T."/>
            <person name="Morin E."/>
            <person name="Murat C."/>
            <person name="Sun H."/>
            <person name="Tunlid A."/>
            <person name="Henrissat B."/>
            <person name="Grigoriev I.V."/>
            <person name="Hibbett D.S."/>
            <person name="Martin F."/>
            <person name="Nordberg H.P."/>
            <person name="Cantor M.N."/>
            <person name="Hua S.X."/>
        </authorList>
    </citation>
    <scope>NUCLEOTIDE SEQUENCE [LARGE SCALE GENOMIC DNA]</scope>
    <source>
        <strain evidence="3 4">UH-Slu-Lm8-n1</strain>
    </source>
</reference>
<keyword evidence="4" id="KW-1185">Reference proteome</keyword>
<proteinExistence type="predicted"/>
<organism evidence="3 4">
    <name type="scientific">Suillus luteus UH-Slu-Lm8-n1</name>
    <dbReference type="NCBI Taxonomy" id="930992"/>
    <lineage>
        <taxon>Eukaryota</taxon>
        <taxon>Fungi</taxon>
        <taxon>Dikarya</taxon>
        <taxon>Basidiomycota</taxon>
        <taxon>Agaricomycotina</taxon>
        <taxon>Agaricomycetes</taxon>
        <taxon>Agaricomycetidae</taxon>
        <taxon>Boletales</taxon>
        <taxon>Suillineae</taxon>
        <taxon>Suillaceae</taxon>
        <taxon>Suillus</taxon>
    </lineage>
</organism>
<keyword evidence="2" id="KW-0677">Repeat</keyword>
<name>A0A0D0B918_9AGAM</name>
<dbReference type="HOGENOM" id="CLU_1918461_0_0_1"/>
<dbReference type="InterPro" id="IPR036322">
    <property type="entry name" value="WD40_repeat_dom_sf"/>
</dbReference>
<dbReference type="Proteomes" id="UP000054485">
    <property type="component" value="Unassembled WGS sequence"/>
</dbReference>
<reference evidence="4" key="2">
    <citation type="submission" date="2015-01" db="EMBL/GenBank/DDBJ databases">
        <title>Evolutionary Origins and Diversification of the Mycorrhizal Mutualists.</title>
        <authorList>
            <consortium name="DOE Joint Genome Institute"/>
            <consortium name="Mycorrhizal Genomics Consortium"/>
            <person name="Kohler A."/>
            <person name="Kuo A."/>
            <person name="Nagy L.G."/>
            <person name="Floudas D."/>
            <person name="Copeland A."/>
            <person name="Barry K.W."/>
            <person name="Cichocki N."/>
            <person name="Veneault-Fourrey C."/>
            <person name="LaButti K."/>
            <person name="Lindquist E.A."/>
            <person name="Lipzen A."/>
            <person name="Lundell T."/>
            <person name="Morin E."/>
            <person name="Murat C."/>
            <person name="Riley R."/>
            <person name="Ohm R."/>
            <person name="Sun H."/>
            <person name="Tunlid A."/>
            <person name="Henrissat B."/>
            <person name="Grigoriev I.V."/>
            <person name="Hibbett D.S."/>
            <person name="Martin F."/>
        </authorList>
    </citation>
    <scope>NUCLEOTIDE SEQUENCE [LARGE SCALE GENOMIC DNA]</scope>
    <source>
        <strain evidence="4">UH-Slu-Lm8-n1</strain>
    </source>
</reference>
<dbReference type="InterPro" id="IPR001680">
    <property type="entry name" value="WD40_rpt"/>
</dbReference>
<dbReference type="PANTHER" id="PTHR19848">
    <property type="entry name" value="WD40 REPEAT PROTEIN"/>
    <property type="match status" value="1"/>
</dbReference>
<keyword evidence="1" id="KW-0853">WD repeat</keyword>
<dbReference type="STRING" id="930992.A0A0D0B918"/>
<evidence type="ECO:0000256" key="2">
    <source>
        <dbReference type="ARBA" id="ARBA00022737"/>
    </source>
</evidence>
<evidence type="ECO:0000313" key="3">
    <source>
        <dbReference type="EMBL" id="KIK40223.1"/>
    </source>
</evidence>
<evidence type="ECO:0000256" key="1">
    <source>
        <dbReference type="ARBA" id="ARBA00022574"/>
    </source>
</evidence>
<sequence>MSAVAFFKGRQVVTGSRNLRISDVQNRIVRMAIQWTSAALSSNNKRIASGGKNKAIITWDADSRQKVLYPLVKHSGWAILVWFFPDDRSLTSMIVLRGAETGAILTTLHGHSSWVLSVAFSPDGISSLGDLY</sequence>
<evidence type="ECO:0000313" key="4">
    <source>
        <dbReference type="Proteomes" id="UP000054485"/>
    </source>
</evidence>
<gene>
    <name evidence="3" type="ORF">CY34DRAFT_807446</name>
</gene>
<dbReference type="Gene3D" id="2.130.10.10">
    <property type="entry name" value="YVTN repeat-like/Quinoprotein amine dehydrogenase"/>
    <property type="match status" value="2"/>
</dbReference>
<dbReference type="InterPro" id="IPR015943">
    <property type="entry name" value="WD40/YVTN_repeat-like_dom_sf"/>
</dbReference>
<accession>A0A0D0B918</accession>
<dbReference type="AlphaFoldDB" id="A0A0D0B918"/>
<protein>
    <submittedName>
        <fullName evidence="3">Uncharacterized protein</fullName>
    </submittedName>
</protein>
<dbReference type="PANTHER" id="PTHR19848:SF8">
    <property type="entry name" value="F-BOX AND WD REPEAT DOMAIN CONTAINING 7"/>
    <property type="match status" value="1"/>
</dbReference>
<dbReference type="InParanoid" id="A0A0D0B918"/>
<dbReference type="SUPFAM" id="SSF50978">
    <property type="entry name" value="WD40 repeat-like"/>
    <property type="match status" value="1"/>
</dbReference>
<dbReference type="Pfam" id="PF00400">
    <property type="entry name" value="WD40"/>
    <property type="match status" value="1"/>
</dbReference>
<dbReference type="EMBL" id="KN835311">
    <property type="protein sequence ID" value="KIK40223.1"/>
    <property type="molecule type" value="Genomic_DNA"/>
</dbReference>